<evidence type="ECO:0000256" key="1">
    <source>
        <dbReference type="SAM" id="MobiDB-lite"/>
    </source>
</evidence>
<evidence type="ECO:0000313" key="4">
    <source>
        <dbReference type="Proteomes" id="UP000250235"/>
    </source>
</evidence>
<feature type="compositionally biased region" description="Basic and acidic residues" evidence="1">
    <location>
        <begin position="184"/>
        <end position="199"/>
    </location>
</feature>
<proteinExistence type="predicted"/>
<keyword evidence="4" id="KW-1185">Reference proteome</keyword>
<dbReference type="AlphaFoldDB" id="A0A2Z7BCL3"/>
<dbReference type="PANTHER" id="PTHR46740:SF2">
    <property type="entry name" value="PROTEIN DYAD"/>
    <property type="match status" value="1"/>
</dbReference>
<feature type="compositionally biased region" description="Basic and acidic residues" evidence="1">
    <location>
        <begin position="160"/>
        <end position="170"/>
    </location>
</feature>
<feature type="region of interest" description="Disordered" evidence="1">
    <location>
        <begin position="160"/>
        <end position="250"/>
    </location>
</feature>
<reference evidence="3 4" key="1">
    <citation type="journal article" date="2015" name="Proc. Natl. Acad. Sci. U.S.A.">
        <title>The resurrection genome of Boea hygrometrica: A blueprint for survival of dehydration.</title>
        <authorList>
            <person name="Xiao L."/>
            <person name="Yang G."/>
            <person name="Zhang L."/>
            <person name="Yang X."/>
            <person name="Zhao S."/>
            <person name="Ji Z."/>
            <person name="Zhou Q."/>
            <person name="Hu M."/>
            <person name="Wang Y."/>
            <person name="Chen M."/>
            <person name="Xu Y."/>
            <person name="Jin H."/>
            <person name="Xiao X."/>
            <person name="Hu G."/>
            <person name="Bao F."/>
            <person name="Hu Y."/>
            <person name="Wan P."/>
            <person name="Li L."/>
            <person name="Deng X."/>
            <person name="Kuang T."/>
            <person name="Xiang C."/>
            <person name="Zhu J.K."/>
            <person name="Oliver M.J."/>
            <person name="He Y."/>
        </authorList>
    </citation>
    <scope>NUCLEOTIDE SEQUENCE [LARGE SCALE GENOMIC DNA]</scope>
    <source>
        <strain evidence="4">cv. XS01</strain>
    </source>
</reference>
<feature type="domain" description="PTC1-like winged helix-turn-helix" evidence="2">
    <location>
        <begin position="314"/>
        <end position="396"/>
    </location>
</feature>
<sequence length="536" mass="60751">MYAKAYLLVVDEKDEDEVQNRIEVGALYEVDHIHLPPRTPVQLRSVRVAMVCEKTTLNVAVRFPSMESLRAFFSYSKRETHPALDEKFVMGLALSEKVLSRLVSAEKFAERRCTESFWLIRSSVGSLGDKNDGYCLSELKGNGMVRWGIRRQVKYLGRHKNDVDDGDGGKSDAQNSSSSFVNGFKEKRMDLRGSGDKGECSGQEEGHEESDNNVISGDEIVKYEEEEQDMGEDEDEENSVEDDKEEEEEKITGAEWNLKRKRYSSRNICMKKRKNDIIKTENLKQVDQKKNQVKRNKNGIRFKEARVFRNPKDRWSAGRYKLAEQNLLEVMKVKEATAEKPILRPQLRTEARKKIGDTGLLDHLLKHMAGKLAPGGKERFRRRHNADGAMEYWLESADLVTIRRDAGITDPYWVPPPGWKPGDSPTQDPICANEIKLLKDDVSKIKRELDDLSCQRKLQVKQSMASTSSGSGNISTLDELAVKLIPPKCDLDKSFLSMVDCKSVMILTDNNISAGYRTGCSGSLDLSLDLGWDVKV</sequence>
<dbReference type="GO" id="GO:0051177">
    <property type="term" value="P:meiotic sister chromatid cohesion"/>
    <property type="evidence" value="ECO:0007669"/>
    <property type="project" value="InterPro"/>
</dbReference>
<dbReference type="EMBL" id="KV009360">
    <property type="protein sequence ID" value="KZV29687.1"/>
    <property type="molecule type" value="Genomic_DNA"/>
</dbReference>
<evidence type="ECO:0000259" key="2">
    <source>
        <dbReference type="Pfam" id="PF25874"/>
    </source>
</evidence>
<dbReference type="PANTHER" id="PTHR46740">
    <property type="entry name" value="PROTEIN DYAD"/>
    <property type="match status" value="1"/>
</dbReference>
<accession>A0A2Z7BCL3</accession>
<dbReference type="GO" id="GO:0007131">
    <property type="term" value="P:reciprocal meiotic recombination"/>
    <property type="evidence" value="ECO:0007669"/>
    <property type="project" value="InterPro"/>
</dbReference>
<feature type="compositionally biased region" description="Polar residues" evidence="1">
    <location>
        <begin position="172"/>
        <end position="181"/>
    </location>
</feature>
<dbReference type="Proteomes" id="UP000250235">
    <property type="component" value="Unassembled WGS sequence"/>
</dbReference>
<dbReference type="Pfam" id="PF25874">
    <property type="entry name" value="WHD_plant_repro"/>
    <property type="match status" value="1"/>
</dbReference>
<name>A0A2Z7BCL3_9LAMI</name>
<feature type="compositionally biased region" description="Acidic residues" evidence="1">
    <location>
        <begin position="224"/>
        <end position="249"/>
    </location>
</feature>
<dbReference type="InterPro" id="IPR059080">
    <property type="entry name" value="WHD_PTC1"/>
</dbReference>
<gene>
    <name evidence="3" type="ORF">F511_21671</name>
</gene>
<protein>
    <submittedName>
        <fullName evidence="3">Protein DYAD</fullName>
    </submittedName>
</protein>
<organism evidence="3 4">
    <name type="scientific">Dorcoceras hygrometricum</name>
    <dbReference type="NCBI Taxonomy" id="472368"/>
    <lineage>
        <taxon>Eukaryota</taxon>
        <taxon>Viridiplantae</taxon>
        <taxon>Streptophyta</taxon>
        <taxon>Embryophyta</taxon>
        <taxon>Tracheophyta</taxon>
        <taxon>Spermatophyta</taxon>
        <taxon>Magnoliopsida</taxon>
        <taxon>eudicotyledons</taxon>
        <taxon>Gunneridae</taxon>
        <taxon>Pentapetalae</taxon>
        <taxon>asterids</taxon>
        <taxon>lamiids</taxon>
        <taxon>Lamiales</taxon>
        <taxon>Gesneriaceae</taxon>
        <taxon>Didymocarpoideae</taxon>
        <taxon>Trichosporeae</taxon>
        <taxon>Loxocarpinae</taxon>
        <taxon>Dorcoceras</taxon>
    </lineage>
</organism>
<evidence type="ECO:0000313" key="3">
    <source>
        <dbReference type="EMBL" id="KZV29687.1"/>
    </source>
</evidence>
<dbReference type="OrthoDB" id="515863at2759"/>
<dbReference type="InterPro" id="IPR044221">
    <property type="entry name" value="DYAD/AMEIOTIC1"/>
</dbReference>